<name>A0A9X0QB11_9BACT</name>
<protein>
    <recommendedName>
        <fullName evidence="4">Outer membrane lipoprotein-sorting protein</fullName>
    </recommendedName>
</protein>
<dbReference type="Proteomes" id="UP000535182">
    <property type="component" value="Unassembled WGS sequence"/>
</dbReference>
<reference evidence="2 3" key="1">
    <citation type="submission" date="2020-08" db="EMBL/GenBank/DDBJ databases">
        <title>Genomic Encyclopedia of Type Strains, Phase IV (KMG-V): Genome sequencing to study the core and pangenomes of soil and plant-associated prokaryotes.</title>
        <authorList>
            <person name="Whitman W."/>
        </authorList>
    </citation>
    <scope>NUCLEOTIDE SEQUENCE [LARGE SCALE GENOMIC DNA]</scope>
    <source>
        <strain evidence="2 3">X5P2</strain>
    </source>
</reference>
<sequence>MKNLKSTLRPGVLSVFLLAGLLPLYAQAPQEPKQIVRSAMDAELSADLTDHSRWKYRDVQKDGIDTVSIVVETDHGAVKRLISRWGRPLSDSEARIEDARVQTFIHDPSQLAKQKRDGMQDGKNAEELLRMLPDAFTWKVQSEDEKNITLHFEPNSKFSPPDMQGRVLGQMAGVLVVDKGQNRIVTISGKLTEDVTIGWGLLGRLRQGGTFRVERREVAPGLWQIVETHVHIEGKALFFKNIGQQQDEIQTDFVQVPHGTTLEQAAEMSKALK</sequence>
<keyword evidence="1" id="KW-0732">Signal</keyword>
<evidence type="ECO:0000256" key="1">
    <source>
        <dbReference type="SAM" id="SignalP"/>
    </source>
</evidence>
<feature type="chain" id="PRO_5040719566" description="Outer membrane lipoprotein-sorting protein" evidence="1">
    <location>
        <begin position="29"/>
        <end position="273"/>
    </location>
</feature>
<comment type="caution">
    <text evidence="2">The sequence shown here is derived from an EMBL/GenBank/DDBJ whole genome shotgun (WGS) entry which is preliminary data.</text>
</comment>
<evidence type="ECO:0008006" key="4">
    <source>
        <dbReference type="Google" id="ProtNLM"/>
    </source>
</evidence>
<feature type="signal peptide" evidence="1">
    <location>
        <begin position="1"/>
        <end position="28"/>
    </location>
</feature>
<keyword evidence="3" id="KW-1185">Reference proteome</keyword>
<accession>A0A9X0QB11</accession>
<evidence type="ECO:0000313" key="3">
    <source>
        <dbReference type="Proteomes" id="UP000535182"/>
    </source>
</evidence>
<dbReference type="RefSeq" id="WP_183973427.1">
    <property type="nucleotide sequence ID" value="NZ_JACHEB010000001.1"/>
</dbReference>
<organism evidence="2 3">
    <name type="scientific">Tunturiibacter gelidiferens</name>
    <dbReference type="NCBI Taxonomy" id="3069689"/>
    <lineage>
        <taxon>Bacteria</taxon>
        <taxon>Pseudomonadati</taxon>
        <taxon>Acidobacteriota</taxon>
        <taxon>Terriglobia</taxon>
        <taxon>Terriglobales</taxon>
        <taxon>Acidobacteriaceae</taxon>
        <taxon>Tunturiibacter</taxon>
    </lineage>
</organism>
<proteinExistence type="predicted"/>
<evidence type="ECO:0000313" key="2">
    <source>
        <dbReference type="EMBL" id="MBB5327077.1"/>
    </source>
</evidence>
<gene>
    <name evidence="2" type="ORF">HDF14_000671</name>
</gene>
<dbReference type="AlphaFoldDB" id="A0A9X0QB11"/>
<dbReference type="EMBL" id="JACHEB010000001">
    <property type="protein sequence ID" value="MBB5327077.1"/>
    <property type="molecule type" value="Genomic_DNA"/>
</dbReference>